<dbReference type="PhylomeDB" id="B3P224"/>
<dbReference type="AlphaFoldDB" id="B3P224"/>
<reference evidence="2 3" key="1">
    <citation type="journal article" date="2007" name="Nature">
        <title>Evolution of genes and genomes on the Drosophila phylogeny.</title>
        <authorList>
            <consortium name="Drosophila 12 Genomes Consortium"/>
            <person name="Clark A.G."/>
            <person name="Eisen M.B."/>
            <person name="Smith D.R."/>
            <person name="Bergman C.M."/>
            <person name="Oliver B."/>
            <person name="Markow T.A."/>
            <person name="Kaufman T.C."/>
            <person name="Kellis M."/>
            <person name="Gelbart W."/>
            <person name="Iyer V.N."/>
            <person name="Pollard D.A."/>
            <person name="Sackton T.B."/>
            <person name="Larracuente A.M."/>
            <person name="Singh N.D."/>
            <person name="Abad J.P."/>
            <person name="Abt D.N."/>
            <person name="Adryan B."/>
            <person name="Aguade M."/>
            <person name="Akashi H."/>
            <person name="Anderson W.W."/>
            <person name="Aquadro C.F."/>
            <person name="Ardell D.H."/>
            <person name="Arguello R."/>
            <person name="Artieri C.G."/>
            <person name="Barbash D.A."/>
            <person name="Barker D."/>
            <person name="Barsanti P."/>
            <person name="Batterham P."/>
            <person name="Batzoglou S."/>
            <person name="Begun D."/>
            <person name="Bhutkar A."/>
            <person name="Blanco E."/>
            <person name="Bosak S.A."/>
            <person name="Bradley R.K."/>
            <person name="Brand A.D."/>
            <person name="Brent M.R."/>
            <person name="Brooks A.N."/>
            <person name="Brown R.H."/>
            <person name="Butlin R.K."/>
            <person name="Caggese C."/>
            <person name="Calvi B.R."/>
            <person name="Bernardo de Carvalho A."/>
            <person name="Caspi A."/>
            <person name="Castrezana S."/>
            <person name="Celniker S.E."/>
            <person name="Chang J.L."/>
            <person name="Chapple C."/>
            <person name="Chatterji S."/>
            <person name="Chinwalla A."/>
            <person name="Civetta A."/>
            <person name="Clifton S.W."/>
            <person name="Comeron J.M."/>
            <person name="Costello J.C."/>
            <person name="Coyne J.A."/>
            <person name="Daub J."/>
            <person name="David R.G."/>
            <person name="Delcher A.L."/>
            <person name="Delehaunty K."/>
            <person name="Do C.B."/>
            <person name="Ebling H."/>
            <person name="Edwards K."/>
            <person name="Eickbush T."/>
            <person name="Evans J.D."/>
            <person name="Filipski A."/>
            <person name="Findeiss S."/>
            <person name="Freyhult E."/>
            <person name="Fulton L."/>
            <person name="Fulton R."/>
            <person name="Garcia A.C."/>
            <person name="Gardiner A."/>
            <person name="Garfield D.A."/>
            <person name="Garvin B.E."/>
            <person name="Gibson G."/>
            <person name="Gilbert D."/>
            <person name="Gnerre S."/>
            <person name="Godfrey J."/>
            <person name="Good R."/>
            <person name="Gotea V."/>
            <person name="Gravely B."/>
            <person name="Greenberg A.J."/>
            <person name="Griffiths-Jones S."/>
            <person name="Gross S."/>
            <person name="Guigo R."/>
            <person name="Gustafson E.A."/>
            <person name="Haerty W."/>
            <person name="Hahn M.W."/>
            <person name="Halligan D.L."/>
            <person name="Halpern A.L."/>
            <person name="Halter G.M."/>
            <person name="Han M.V."/>
            <person name="Heger A."/>
            <person name="Hillier L."/>
            <person name="Hinrichs A.S."/>
            <person name="Holmes I."/>
            <person name="Hoskins R.A."/>
            <person name="Hubisz M.J."/>
            <person name="Hultmark D."/>
            <person name="Huntley M.A."/>
            <person name="Jaffe D.B."/>
            <person name="Jagadeeshan S."/>
            <person name="Jeck W.R."/>
            <person name="Johnson J."/>
            <person name="Jones C.D."/>
            <person name="Jordan W.C."/>
            <person name="Karpen G.H."/>
            <person name="Kataoka E."/>
            <person name="Keightley P.D."/>
            <person name="Kheradpour P."/>
            <person name="Kirkness E.F."/>
            <person name="Koerich L.B."/>
            <person name="Kristiansen K."/>
            <person name="Kudrna D."/>
            <person name="Kulathinal R.J."/>
            <person name="Kumar S."/>
            <person name="Kwok R."/>
            <person name="Lander E."/>
            <person name="Langley C.H."/>
            <person name="Lapoint R."/>
            <person name="Lazzaro B.P."/>
            <person name="Lee S.J."/>
            <person name="Levesque L."/>
            <person name="Li R."/>
            <person name="Lin C.F."/>
            <person name="Lin M.F."/>
            <person name="Lindblad-Toh K."/>
            <person name="Llopart A."/>
            <person name="Long M."/>
            <person name="Low L."/>
            <person name="Lozovsky E."/>
            <person name="Lu J."/>
            <person name="Luo M."/>
            <person name="Machado C.A."/>
            <person name="Makalowski W."/>
            <person name="Marzo M."/>
            <person name="Matsuda M."/>
            <person name="Matzkin L."/>
            <person name="McAllister B."/>
            <person name="McBride C.S."/>
            <person name="McKernan B."/>
            <person name="McKernan K."/>
            <person name="Mendez-Lago M."/>
            <person name="Minx P."/>
            <person name="Mollenhauer M.U."/>
            <person name="Montooth K."/>
            <person name="Mount S.M."/>
            <person name="Mu X."/>
            <person name="Myers E."/>
            <person name="Negre B."/>
            <person name="Newfeld S."/>
            <person name="Nielsen R."/>
            <person name="Noor M.A."/>
            <person name="O'Grady P."/>
            <person name="Pachter L."/>
            <person name="Papaceit M."/>
            <person name="Parisi M.J."/>
            <person name="Parisi M."/>
            <person name="Parts L."/>
            <person name="Pedersen J.S."/>
            <person name="Pesole G."/>
            <person name="Phillippy A.M."/>
            <person name="Ponting C.P."/>
            <person name="Pop M."/>
            <person name="Porcelli D."/>
            <person name="Powell J.R."/>
            <person name="Prohaska S."/>
            <person name="Pruitt K."/>
            <person name="Puig M."/>
            <person name="Quesneville H."/>
            <person name="Ram K.R."/>
            <person name="Rand D."/>
            <person name="Rasmussen M.D."/>
            <person name="Reed L.K."/>
            <person name="Reenan R."/>
            <person name="Reily A."/>
            <person name="Remington K.A."/>
            <person name="Rieger T.T."/>
            <person name="Ritchie M.G."/>
            <person name="Robin C."/>
            <person name="Rogers Y.H."/>
            <person name="Rohde C."/>
            <person name="Rozas J."/>
            <person name="Rubenfield M.J."/>
            <person name="Ruiz A."/>
            <person name="Russo S."/>
            <person name="Salzberg S.L."/>
            <person name="Sanchez-Gracia A."/>
            <person name="Saranga D.J."/>
            <person name="Sato H."/>
            <person name="Schaeffer S.W."/>
            <person name="Schatz M.C."/>
            <person name="Schlenke T."/>
            <person name="Schwartz R."/>
            <person name="Segarra C."/>
            <person name="Singh R.S."/>
            <person name="Sirot L."/>
            <person name="Sirota M."/>
            <person name="Sisneros N.B."/>
            <person name="Smith C.D."/>
            <person name="Smith T.F."/>
            <person name="Spieth J."/>
            <person name="Stage D.E."/>
            <person name="Stark A."/>
            <person name="Stephan W."/>
            <person name="Strausberg R.L."/>
            <person name="Strempel S."/>
            <person name="Sturgill D."/>
            <person name="Sutton G."/>
            <person name="Sutton G.G."/>
            <person name="Tao W."/>
            <person name="Teichmann S."/>
            <person name="Tobari Y.N."/>
            <person name="Tomimura Y."/>
            <person name="Tsolas J.M."/>
            <person name="Valente V.L."/>
            <person name="Venter E."/>
            <person name="Venter J.C."/>
            <person name="Vicario S."/>
            <person name="Vieira F.G."/>
            <person name="Vilella A.J."/>
            <person name="Villasante A."/>
            <person name="Walenz B."/>
            <person name="Wang J."/>
            <person name="Wasserman M."/>
            <person name="Watts T."/>
            <person name="Wilson D."/>
            <person name="Wilson R.K."/>
            <person name="Wing R.A."/>
            <person name="Wolfner M.F."/>
            <person name="Wong A."/>
            <person name="Wong G.K."/>
            <person name="Wu C.I."/>
            <person name="Wu G."/>
            <person name="Yamamoto D."/>
            <person name="Yang H.P."/>
            <person name="Yang S.P."/>
            <person name="Yorke J.A."/>
            <person name="Yoshida K."/>
            <person name="Zdobnov E."/>
            <person name="Zhang P."/>
            <person name="Zhang Y."/>
            <person name="Zimin A.V."/>
            <person name="Baldwin J."/>
            <person name="Abdouelleil A."/>
            <person name="Abdulkadir J."/>
            <person name="Abebe A."/>
            <person name="Abera B."/>
            <person name="Abreu J."/>
            <person name="Acer S.C."/>
            <person name="Aftuck L."/>
            <person name="Alexander A."/>
            <person name="An P."/>
            <person name="Anderson E."/>
            <person name="Anderson S."/>
            <person name="Arachi H."/>
            <person name="Azer M."/>
            <person name="Bachantsang P."/>
            <person name="Barry A."/>
            <person name="Bayul T."/>
            <person name="Berlin A."/>
            <person name="Bessette D."/>
            <person name="Bloom T."/>
            <person name="Blye J."/>
            <person name="Boguslavskiy L."/>
            <person name="Bonnet C."/>
            <person name="Boukhgalter B."/>
            <person name="Bourzgui I."/>
            <person name="Brown A."/>
            <person name="Cahill P."/>
            <person name="Channer S."/>
            <person name="Cheshatsang Y."/>
            <person name="Chuda L."/>
            <person name="Citroen M."/>
            <person name="Collymore A."/>
            <person name="Cooke P."/>
            <person name="Costello M."/>
            <person name="D'Aco K."/>
            <person name="Daza R."/>
            <person name="De Haan G."/>
            <person name="DeGray S."/>
            <person name="DeMaso C."/>
            <person name="Dhargay N."/>
            <person name="Dooley K."/>
            <person name="Dooley E."/>
            <person name="Doricent M."/>
            <person name="Dorje P."/>
            <person name="Dorjee K."/>
            <person name="Dupes A."/>
            <person name="Elong R."/>
            <person name="Falk J."/>
            <person name="Farina A."/>
            <person name="Faro S."/>
            <person name="Ferguson D."/>
            <person name="Fisher S."/>
            <person name="Foley C.D."/>
            <person name="Franke A."/>
            <person name="Friedrich D."/>
            <person name="Gadbois L."/>
            <person name="Gearin G."/>
            <person name="Gearin C.R."/>
            <person name="Giannoukos G."/>
            <person name="Goode T."/>
            <person name="Graham J."/>
            <person name="Grandbois E."/>
            <person name="Grewal S."/>
            <person name="Gyaltsen K."/>
            <person name="Hafez N."/>
            <person name="Hagos B."/>
            <person name="Hall J."/>
            <person name="Henson C."/>
            <person name="Hollinger A."/>
            <person name="Honan T."/>
            <person name="Huard M.D."/>
            <person name="Hughes L."/>
            <person name="Hurhula B."/>
            <person name="Husby M.E."/>
            <person name="Kamat A."/>
            <person name="Kanga B."/>
            <person name="Kashin S."/>
            <person name="Khazanovich D."/>
            <person name="Kisner P."/>
            <person name="Lance K."/>
            <person name="Lara M."/>
            <person name="Lee W."/>
            <person name="Lennon N."/>
            <person name="Letendre F."/>
            <person name="LeVine R."/>
            <person name="Lipovsky A."/>
            <person name="Liu X."/>
            <person name="Liu J."/>
            <person name="Liu S."/>
            <person name="Lokyitsang T."/>
            <person name="Lokyitsang Y."/>
            <person name="Lubonja R."/>
            <person name="Lui A."/>
            <person name="MacDonald P."/>
            <person name="Magnisalis V."/>
            <person name="Maru K."/>
            <person name="Matthews C."/>
            <person name="McCusker W."/>
            <person name="McDonough S."/>
            <person name="Mehta T."/>
            <person name="Meldrim J."/>
            <person name="Meneus L."/>
            <person name="Mihai O."/>
            <person name="Mihalev A."/>
            <person name="Mihova T."/>
            <person name="Mittelman R."/>
            <person name="Mlenga V."/>
            <person name="Montmayeur A."/>
            <person name="Mulrain L."/>
            <person name="Navidi A."/>
            <person name="Naylor J."/>
            <person name="Negash T."/>
            <person name="Nguyen T."/>
            <person name="Nguyen N."/>
            <person name="Nicol R."/>
            <person name="Norbu C."/>
            <person name="Norbu N."/>
            <person name="Novod N."/>
            <person name="O'Neill B."/>
            <person name="Osman S."/>
            <person name="Markiewicz E."/>
            <person name="Oyono O.L."/>
            <person name="Patti C."/>
            <person name="Phunkhang P."/>
            <person name="Pierre F."/>
            <person name="Priest M."/>
            <person name="Raghuraman S."/>
            <person name="Rege F."/>
            <person name="Reyes R."/>
            <person name="Rise C."/>
            <person name="Rogov P."/>
            <person name="Ross K."/>
            <person name="Ryan E."/>
            <person name="Settipalli S."/>
            <person name="Shea T."/>
            <person name="Sherpa N."/>
            <person name="Shi L."/>
            <person name="Shih D."/>
            <person name="Sparrow T."/>
            <person name="Spaulding J."/>
            <person name="Stalker J."/>
            <person name="Stange-Thomann N."/>
            <person name="Stavropoulos S."/>
            <person name="Stone C."/>
            <person name="Strader C."/>
            <person name="Tesfaye S."/>
            <person name="Thomson T."/>
            <person name="Thoulutsang Y."/>
            <person name="Thoulutsang D."/>
            <person name="Topham K."/>
            <person name="Topping I."/>
            <person name="Tsamla T."/>
            <person name="Vassiliev H."/>
            <person name="Vo A."/>
            <person name="Wangchuk T."/>
            <person name="Wangdi T."/>
            <person name="Weiand M."/>
            <person name="Wilkinson J."/>
            <person name="Wilson A."/>
            <person name="Yadav S."/>
            <person name="Young G."/>
            <person name="Yu Q."/>
            <person name="Zembek L."/>
            <person name="Zhong D."/>
            <person name="Zimmer A."/>
            <person name="Zwirko Z."/>
            <person name="Jaffe D.B."/>
            <person name="Alvarez P."/>
            <person name="Brockman W."/>
            <person name="Butler J."/>
            <person name="Chin C."/>
            <person name="Gnerre S."/>
            <person name="Grabherr M."/>
            <person name="Kleber M."/>
            <person name="Mauceli E."/>
            <person name="MacCallum I."/>
        </authorList>
    </citation>
    <scope>NUCLEOTIDE SEQUENCE [LARGE SCALE GENOMIC DNA]</scope>
    <source>
        <strain evidence="2 3">TSC#14021-0224.01</strain>
    </source>
</reference>
<name>B3P224_DROER</name>
<keyword evidence="1" id="KW-0732">Signal</keyword>
<protein>
    <submittedName>
        <fullName evidence="2">GG12472</fullName>
    </submittedName>
</protein>
<proteinExistence type="predicted"/>
<keyword evidence="3" id="KW-1185">Reference proteome</keyword>
<evidence type="ECO:0000313" key="2">
    <source>
        <dbReference type="EMBL" id="EDV47797.1"/>
    </source>
</evidence>
<sequence>MAQEVPWVQVDLAVLGVLAVLGDLVDRADPACLGVPEDLEDPVVQTDLEALEVQGDLEVLVVPEDPAARDVKRRERQIEGENVAQKQGLGLENIHKNPLKLTYQLVHRK</sequence>
<reference evidence="2 3" key="2">
    <citation type="journal article" date="2008" name="Bioinformatics">
        <title>Assembly reconciliation.</title>
        <authorList>
            <person name="Zimin A.V."/>
            <person name="Smith D.R."/>
            <person name="Sutton G."/>
            <person name="Yorke J.A."/>
        </authorList>
    </citation>
    <scope>NUCLEOTIDE SEQUENCE [LARGE SCALE GENOMIC DNA]</scope>
    <source>
        <strain evidence="2 3">TSC#14021-0224.01</strain>
    </source>
</reference>
<feature type="signal peptide" evidence="1">
    <location>
        <begin position="1"/>
        <end position="22"/>
    </location>
</feature>
<dbReference type="HOGENOM" id="CLU_2161014_0_0_1"/>
<evidence type="ECO:0000313" key="3">
    <source>
        <dbReference type="Proteomes" id="UP000008711"/>
    </source>
</evidence>
<accession>B3P224</accession>
<organism evidence="2 3">
    <name type="scientific">Drosophila erecta</name>
    <name type="common">Fruit fly</name>
    <dbReference type="NCBI Taxonomy" id="7220"/>
    <lineage>
        <taxon>Eukaryota</taxon>
        <taxon>Metazoa</taxon>
        <taxon>Ecdysozoa</taxon>
        <taxon>Arthropoda</taxon>
        <taxon>Hexapoda</taxon>
        <taxon>Insecta</taxon>
        <taxon>Pterygota</taxon>
        <taxon>Neoptera</taxon>
        <taxon>Endopterygota</taxon>
        <taxon>Diptera</taxon>
        <taxon>Brachycera</taxon>
        <taxon>Muscomorpha</taxon>
        <taxon>Ephydroidea</taxon>
        <taxon>Drosophilidae</taxon>
        <taxon>Drosophila</taxon>
        <taxon>Sophophora</taxon>
    </lineage>
</organism>
<gene>
    <name evidence="2" type="primary">Dere\GG12472</name>
    <name evidence="2" type="ORF">Dere_GG12472</name>
</gene>
<dbReference type="EMBL" id="CH954181">
    <property type="protein sequence ID" value="EDV47797.1"/>
    <property type="molecule type" value="Genomic_DNA"/>
</dbReference>
<feature type="chain" id="PRO_5002796009" evidence="1">
    <location>
        <begin position="23"/>
        <end position="109"/>
    </location>
</feature>
<dbReference type="OMA" id="HINPMET"/>
<dbReference type="Proteomes" id="UP000008711">
    <property type="component" value="Unassembled WGS sequence"/>
</dbReference>
<evidence type="ECO:0000256" key="1">
    <source>
        <dbReference type="SAM" id="SignalP"/>
    </source>
</evidence>